<keyword evidence="2" id="KW-1185">Reference proteome</keyword>
<protein>
    <submittedName>
        <fullName evidence="1">Uncharacterized protein</fullName>
    </submittedName>
</protein>
<dbReference type="EMBL" id="OOIP01000003">
    <property type="protein sequence ID" value="SPO35928.1"/>
    <property type="molecule type" value="Genomic_DNA"/>
</dbReference>
<gene>
    <name evidence="1" type="ORF">PSFLO_01399</name>
</gene>
<reference evidence="1 2" key="1">
    <citation type="submission" date="2018-03" db="EMBL/GenBank/DDBJ databases">
        <authorList>
            <person name="Guldener U."/>
        </authorList>
    </citation>
    <scope>NUCLEOTIDE SEQUENCE [LARGE SCALE GENOMIC DNA]</scope>
    <source>
        <strain evidence="1 2">DAOM196992</strain>
    </source>
</reference>
<evidence type="ECO:0000313" key="1">
    <source>
        <dbReference type="EMBL" id="SPO35928.1"/>
    </source>
</evidence>
<evidence type="ECO:0000313" key="2">
    <source>
        <dbReference type="Proteomes" id="UP000323386"/>
    </source>
</evidence>
<dbReference type="Proteomes" id="UP000323386">
    <property type="component" value="Unassembled WGS sequence"/>
</dbReference>
<proteinExistence type="predicted"/>
<name>A0A5C3EUD8_9BASI</name>
<sequence length="241" mass="25867">MSLPRAAAVVALQLVSLMHEGVRQAVFGKVGAIAQLMATKASREEVTAHFAPLQGKMADQVALITLRLKMDKAVAEGLKRWDEVEPVLAAVEAKYGPLEQDKEGMPVLSFSRTGYSRTSWCGWPTASTSRLSSATGTPSGVSASQSLRLDFLAKVAPAMLIKALGEARPLTHINCQLEHKIFNILLGLHRANGIKAFLESCTCQRPGFVGCKLWEAGIEAGPTEVQGSSHQLFELSAWPSG</sequence>
<dbReference type="AlphaFoldDB" id="A0A5C3EUD8"/>
<accession>A0A5C3EUD8</accession>
<organism evidence="1 2">
    <name type="scientific">Pseudozyma flocculosa</name>
    <dbReference type="NCBI Taxonomy" id="84751"/>
    <lineage>
        <taxon>Eukaryota</taxon>
        <taxon>Fungi</taxon>
        <taxon>Dikarya</taxon>
        <taxon>Basidiomycota</taxon>
        <taxon>Ustilaginomycotina</taxon>
        <taxon>Ustilaginomycetes</taxon>
        <taxon>Ustilaginales</taxon>
        <taxon>Ustilaginaceae</taxon>
        <taxon>Pseudozyma</taxon>
    </lineage>
</organism>